<evidence type="ECO:0000313" key="3">
    <source>
        <dbReference type="Proteomes" id="UP000314294"/>
    </source>
</evidence>
<accession>A0A4Z2DY70</accession>
<evidence type="ECO:0000313" key="2">
    <source>
        <dbReference type="EMBL" id="TNN21513.1"/>
    </source>
</evidence>
<feature type="signal peptide" evidence="1">
    <location>
        <begin position="1"/>
        <end position="19"/>
    </location>
</feature>
<feature type="chain" id="PRO_5021254335" evidence="1">
    <location>
        <begin position="20"/>
        <end position="69"/>
    </location>
</feature>
<dbReference type="AlphaFoldDB" id="A0A4Z2DY70"/>
<protein>
    <submittedName>
        <fullName evidence="2">Uncharacterized protein</fullName>
    </submittedName>
</protein>
<gene>
    <name evidence="2" type="ORF">EYF80_068376</name>
</gene>
<comment type="caution">
    <text evidence="2">The sequence shown here is derived from an EMBL/GenBank/DDBJ whole genome shotgun (WGS) entry which is preliminary data.</text>
</comment>
<organism evidence="2 3">
    <name type="scientific">Liparis tanakae</name>
    <name type="common">Tanaka's snailfish</name>
    <dbReference type="NCBI Taxonomy" id="230148"/>
    <lineage>
        <taxon>Eukaryota</taxon>
        <taxon>Metazoa</taxon>
        <taxon>Chordata</taxon>
        <taxon>Craniata</taxon>
        <taxon>Vertebrata</taxon>
        <taxon>Euteleostomi</taxon>
        <taxon>Actinopterygii</taxon>
        <taxon>Neopterygii</taxon>
        <taxon>Teleostei</taxon>
        <taxon>Neoteleostei</taxon>
        <taxon>Acanthomorphata</taxon>
        <taxon>Eupercaria</taxon>
        <taxon>Perciformes</taxon>
        <taxon>Cottioidei</taxon>
        <taxon>Cottales</taxon>
        <taxon>Liparidae</taxon>
        <taxon>Liparis</taxon>
    </lineage>
</organism>
<name>A0A4Z2DY70_9TELE</name>
<proteinExistence type="predicted"/>
<keyword evidence="1" id="KW-0732">Signal</keyword>
<keyword evidence="3" id="KW-1185">Reference proteome</keyword>
<reference evidence="2 3" key="1">
    <citation type="submission" date="2019-03" db="EMBL/GenBank/DDBJ databases">
        <title>First draft genome of Liparis tanakae, snailfish: a comprehensive survey of snailfish specific genes.</title>
        <authorList>
            <person name="Kim W."/>
            <person name="Song I."/>
            <person name="Jeong J.-H."/>
            <person name="Kim D."/>
            <person name="Kim S."/>
            <person name="Ryu S."/>
            <person name="Song J.Y."/>
            <person name="Lee S.K."/>
        </authorList>
    </citation>
    <scope>NUCLEOTIDE SEQUENCE [LARGE SCALE GENOMIC DNA]</scope>
    <source>
        <tissue evidence="2">Muscle</tissue>
    </source>
</reference>
<dbReference type="Proteomes" id="UP000314294">
    <property type="component" value="Unassembled WGS sequence"/>
</dbReference>
<dbReference type="EMBL" id="SRLO01027539">
    <property type="protein sequence ID" value="TNN21513.1"/>
    <property type="molecule type" value="Genomic_DNA"/>
</dbReference>
<sequence length="69" mass="7481">MRTFIFIFTFIWLLVFVRGGVLSFRPFVSRDHAQQVGPGAPPGPDCGPVLCEEALMRGPPAPPGPSRSV</sequence>
<evidence type="ECO:0000256" key="1">
    <source>
        <dbReference type="SAM" id="SignalP"/>
    </source>
</evidence>